<dbReference type="InterPro" id="IPR002213">
    <property type="entry name" value="UDP_glucos_trans"/>
</dbReference>
<dbReference type="EMBL" id="JAWXYG010000007">
    <property type="protein sequence ID" value="KAK4268133.1"/>
    <property type="molecule type" value="Genomic_DNA"/>
</dbReference>
<keyword evidence="7" id="KW-1185">Reference proteome</keyword>
<gene>
    <name evidence="6" type="ORF">QN277_024826</name>
</gene>
<keyword evidence="3 4" id="KW-0808">Transferase</keyword>
<keyword evidence="2 4" id="KW-0328">Glycosyltransferase</keyword>
<dbReference type="GO" id="GO:0080043">
    <property type="term" value="F:quercetin 3-O-glucosyltransferase activity"/>
    <property type="evidence" value="ECO:0007669"/>
    <property type="project" value="TreeGrafter"/>
</dbReference>
<sequence>MEERQERKPMEERKGRKPHCLVLLYPAQGHINPMLQFSKRLDHKGVRVTLVATRFLCKTLKIDLSTSMALEGYSDGYDNGGYEEAGSDGEYLDRFWDVGPKTFEEVVQKLTSSGNLVDCVVYDSFLTWALEVTKKFRIIGAAFFTQSCAVNSIYYHAYHGNLKIPLTDDNKCEISLPALPTLAASDLPSFLYTSGSYPGFTKVVVNQFSDLKKADWVLCNSFYELETQVAEWEAKIFPLKTVGPTMPSMFLDKRLKDDYAYGLSLYKEENEVCLKWLSDKSVGSVVYVSFGSFASLNNEQMEEMAWGLKDSESYFLWVVRESEKPKLPKGILDISEDDNKGLVVTWCPQLQVLNHESVGCFVTHCGWNSTLEAVSLGVPMVAVPQWTDQPTNAKFIKDVWNMGVRAEADEKGLVRRETMKKCIDVVMKSERGKEMKKNAMKWKTLALKACDEGGSTDKNIDDFVASFVPSST</sequence>
<reference evidence="6" key="1">
    <citation type="submission" date="2023-10" db="EMBL/GenBank/DDBJ databases">
        <title>Chromosome-level genome of the transformable northern wattle, Acacia crassicarpa.</title>
        <authorList>
            <person name="Massaro I."/>
            <person name="Sinha N.R."/>
            <person name="Poethig S."/>
            <person name="Leichty A.R."/>
        </authorList>
    </citation>
    <scope>NUCLEOTIDE SEQUENCE</scope>
    <source>
        <strain evidence="6">Acra3RX</strain>
        <tissue evidence="6">Leaf</tissue>
    </source>
</reference>
<evidence type="ECO:0000256" key="2">
    <source>
        <dbReference type="ARBA" id="ARBA00022676"/>
    </source>
</evidence>
<dbReference type="PROSITE" id="PS00375">
    <property type="entry name" value="UDPGT"/>
    <property type="match status" value="1"/>
</dbReference>
<dbReference type="AlphaFoldDB" id="A0AAE1MNK1"/>
<dbReference type="PANTHER" id="PTHR11926:SF1540">
    <property type="entry name" value="GLYCOSYLTRANSFERASE"/>
    <property type="match status" value="1"/>
</dbReference>
<name>A0AAE1MNK1_9FABA</name>
<evidence type="ECO:0000256" key="4">
    <source>
        <dbReference type="RuleBase" id="RU003718"/>
    </source>
</evidence>
<accession>A0AAE1MNK1</accession>
<evidence type="ECO:0000313" key="7">
    <source>
        <dbReference type="Proteomes" id="UP001293593"/>
    </source>
</evidence>
<dbReference type="InterPro" id="IPR035595">
    <property type="entry name" value="UDP_glycos_trans_CS"/>
</dbReference>
<dbReference type="FunFam" id="3.40.50.2000:FF:000019">
    <property type="entry name" value="Glycosyltransferase"/>
    <property type="match status" value="1"/>
</dbReference>
<comment type="caution">
    <text evidence="6">The sequence shown here is derived from an EMBL/GenBank/DDBJ whole genome shotgun (WGS) entry which is preliminary data.</text>
</comment>
<evidence type="ECO:0000313" key="6">
    <source>
        <dbReference type="EMBL" id="KAK4268133.1"/>
    </source>
</evidence>
<evidence type="ECO:0000256" key="5">
    <source>
        <dbReference type="RuleBase" id="RU362057"/>
    </source>
</evidence>
<dbReference type="GO" id="GO:0032787">
    <property type="term" value="P:monocarboxylic acid metabolic process"/>
    <property type="evidence" value="ECO:0007669"/>
    <property type="project" value="UniProtKB-ARBA"/>
</dbReference>
<proteinExistence type="inferred from homology"/>
<dbReference type="SUPFAM" id="SSF53756">
    <property type="entry name" value="UDP-Glycosyltransferase/glycogen phosphorylase"/>
    <property type="match status" value="1"/>
</dbReference>
<dbReference type="Proteomes" id="UP001293593">
    <property type="component" value="Unassembled WGS sequence"/>
</dbReference>
<protein>
    <recommendedName>
        <fullName evidence="5">Glycosyltransferase</fullName>
        <ecNumber evidence="5">2.4.1.-</ecNumber>
    </recommendedName>
</protein>
<dbReference type="Pfam" id="PF00201">
    <property type="entry name" value="UDPGT"/>
    <property type="match status" value="1"/>
</dbReference>
<organism evidence="6 7">
    <name type="scientific">Acacia crassicarpa</name>
    <name type="common">northern wattle</name>
    <dbReference type="NCBI Taxonomy" id="499986"/>
    <lineage>
        <taxon>Eukaryota</taxon>
        <taxon>Viridiplantae</taxon>
        <taxon>Streptophyta</taxon>
        <taxon>Embryophyta</taxon>
        <taxon>Tracheophyta</taxon>
        <taxon>Spermatophyta</taxon>
        <taxon>Magnoliopsida</taxon>
        <taxon>eudicotyledons</taxon>
        <taxon>Gunneridae</taxon>
        <taxon>Pentapetalae</taxon>
        <taxon>rosids</taxon>
        <taxon>fabids</taxon>
        <taxon>Fabales</taxon>
        <taxon>Fabaceae</taxon>
        <taxon>Caesalpinioideae</taxon>
        <taxon>mimosoid clade</taxon>
        <taxon>Acacieae</taxon>
        <taxon>Acacia</taxon>
    </lineage>
</organism>
<evidence type="ECO:0000256" key="1">
    <source>
        <dbReference type="ARBA" id="ARBA00009995"/>
    </source>
</evidence>
<dbReference type="Gene3D" id="3.40.50.2000">
    <property type="entry name" value="Glycogen Phosphorylase B"/>
    <property type="match status" value="2"/>
</dbReference>
<dbReference type="GO" id="GO:0080044">
    <property type="term" value="F:quercetin 7-O-glucosyltransferase activity"/>
    <property type="evidence" value="ECO:0007669"/>
    <property type="project" value="TreeGrafter"/>
</dbReference>
<evidence type="ECO:0000256" key="3">
    <source>
        <dbReference type="ARBA" id="ARBA00022679"/>
    </source>
</evidence>
<dbReference type="FunFam" id="3.40.50.2000:FF:000057">
    <property type="entry name" value="Glycosyltransferase"/>
    <property type="match status" value="1"/>
</dbReference>
<dbReference type="CDD" id="cd03784">
    <property type="entry name" value="GT1_Gtf-like"/>
    <property type="match status" value="1"/>
</dbReference>
<dbReference type="EC" id="2.4.1.-" evidence="5"/>
<comment type="similarity">
    <text evidence="1 4">Belongs to the UDP-glycosyltransferase family.</text>
</comment>
<dbReference type="PANTHER" id="PTHR11926">
    <property type="entry name" value="GLUCOSYL/GLUCURONOSYL TRANSFERASES"/>
    <property type="match status" value="1"/>
</dbReference>